<evidence type="ECO:0000313" key="2">
    <source>
        <dbReference type="EMBL" id="KAK8840396.1"/>
    </source>
</evidence>
<keyword evidence="3" id="KW-1185">Reference proteome</keyword>
<name>A0ABR2H3H9_9EUKA</name>
<sequence length="190" mass="21912">MQDNLYGLTIHLLSFQLNDNLIHNNDKIRVSITTIPEEKKQNFIIDPKDIGDAHKYFTVNISDQTKKILFIFRRKSILQADPIIASTIIRREQFPSMKSSKESKTITLFEKISKKKKENVEDEIDSNLNKSKKSVGQMNVQLELADPFPEQELNTRSAKRKGRNSFKGGYANLNLNDENMDANICHNENE</sequence>
<feature type="region of interest" description="Disordered" evidence="1">
    <location>
        <begin position="145"/>
        <end position="173"/>
    </location>
</feature>
<proteinExistence type="predicted"/>
<accession>A0ABR2H3H9</accession>
<reference evidence="2 3" key="1">
    <citation type="submission" date="2024-04" db="EMBL/GenBank/DDBJ databases">
        <title>Tritrichomonas musculus Genome.</title>
        <authorList>
            <person name="Alves-Ferreira E."/>
            <person name="Grigg M."/>
            <person name="Lorenzi H."/>
            <person name="Galac M."/>
        </authorList>
    </citation>
    <scope>NUCLEOTIDE SEQUENCE [LARGE SCALE GENOMIC DNA]</scope>
    <source>
        <strain evidence="2 3">EAF2021</strain>
    </source>
</reference>
<organism evidence="2 3">
    <name type="scientific">Tritrichomonas musculus</name>
    <dbReference type="NCBI Taxonomy" id="1915356"/>
    <lineage>
        <taxon>Eukaryota</taxon>
        <taxon>Metamonada</taxon>
        <taxon>Parabasalia</taxon>
        <taxon>Tritrichomonadida</taxon>
        <taxon>Tritrichomonadidae</taxon>
        <taxon>Tritrichomonas</taxon>
    </lineage>
</organism>
<evidence type="ECO:0000313" key="3">
    <source>
        <dbReference type="Proteomes" id="UP001470230"/>
    </source>
</evidence>
<evidence type="ECO:0000256" key="1">
    <source>
        <dbReference type="SAM" id="MobiDB-lite"/>
    </source>
</evidence>
<dbReference type="Proteomes" id="UP001470230">
    <property type="component" value="Unassembled WGS sequence"/>
</dbReference>
<gene>
    <name evidence="2" type="ORF">M9Y10_030957</name>
</gene>
<dbReference type="EMBL" id="JAPFFF010000047">
    <property type="protein sequence ID" value="KAK8840396.1"/>
    <property type="molecule type" value="Genomic_DNA"/>
</dbReference>
<comment type="caution">
    <text evidence="2">The sequence shown here is derived from an EMBL/GenBank/DDBJ whole genome shotgun (WGS) entry which is preliminary data.</text>
</comment>
<protein>
    <submittedName>
        <fullName evidence="2">Uncharacterized protein</fullName>
    </submittedName>
</protein>